<evidence type="ECO:0000313" key="1">
    <source>
        <dbReference type="EMBL" id="KAF2069485.1"/>
    </source>
</evidence>
<sequence length="533" mass="61883">MAPIRPKKKIKTGNGHDQMKDVIVLPHFIQKKIIELIFVHQEIEYLHRPRYADAETKVWKNGRLKRPDDPSCMNVAERSKYNRAIYYALVSKQWYKMVKEALNALCSVDIDLWGESVDTECSNRLVDKDSLQHLMIEYKNLNMETVDRVNKEFKSLQQLTVIKYADDYGLEGSVWSLNCLNKLKRRGDILVNFDLVAIGHGYPSSIYQDEQQKEKAWLFKTNRMGLYCSYEDQDEDPFQCIYGLIKGTNPRSLAIYAGIKSNDISHLKMYHSIAKLNHQYQHVAIESDFIPLYALYRFLQAPSLKSFQFRLQLHFLSHLYEQDDLDDKTVASINFDTLDSFTYDSKAQSCVRKMPRYLKTHINEDNSVFCEFNTDLNDDDPDEILSRVPPYSKLLWKECLGLLSTNSTITNLCIGDVHCYASGHPHETTQPLVDDLLHALSSNRTITTLQFAFGFAEDHMILNKQFIVSLLQKNNTLQSLQICYFPYYNYCSRSGYENPDIEEHLQTLLTHIHSCMPAGSKCSISIRPIDRFY</sequence>
<gene>
    <name evidence="1" type="ORF">CYY_009195</name>
</gene>
<name>A0A8J4PME7_9MYCE</name>
<dbReference type="EMBL" id="AJWJ01000653">
    <property type="protein sequence ID" value="KAF2069485.1"/>
    <property type="molecule type" value="Genomic_DNA"/>
</dbReference>
<proteinExistence type="predicted"/>
<comment type="caution">
    <text evidence="1">The sequence shown here is derived from an EMBL/GenBank/DDBJ whole genome shotgun (WGS) entry which is preliminary data.</text>
</comment>
<reference evidence="1" key="1">
    <citation type="submission" date="2020-01" db="EMBL/GenBank/DDBJ databases">
        <title>Development of genomics and gene disruption for Polysphondylium violaceum indicates a role for the polyketide synthase stlB in stalk morphogenesis.</title>
        <authorList>
            <person name="Narita B."/>
            <person name="Kawabe Y."/>
            <person name="Kin K."/>
            <person name="Saito T."/>
            <person name="Gibbs R."/>
            <person name="Kuspa A."/>
            <person name="Muzny D."/>
            <person name="Queller D."/>
            <person name="Richards S."/>
            <person name="Strassman J."/>
            <person name="Sucgang R."/>
            <person name="Worley K."/>
            <person name="Schaap P."/>
        </authorList>
    </citation>
    <scope>NUCLEOTIDE SEQUENCE</scope>
    <source>
        <strain evidence="1">QSvi11</strain>
    </source>
</reference>
<dbReference type="Proteomes" id="UP000695562">
    <property type="component" value="Unassembled WGS sequence"/>
</dbReference>
<organism evidence="1 2">
    <name type="scientific">Polysphondylium violaceum</name>
    <dbReference type="NCBI Taxonomy" id="133409"/>
    <lineage>
        <taxon>Eukaryota</taxon>
        <taxon>Amoebozoa</taxon>
        <taxon>Evosea</taxon>
        <taxon>Eumycetozoa</taxon>
        <taxon>Dictyostelia</taxon>
        <taxon>Dictyosteliales</taxon>
        <taxon>Dictyosteliaceae</taxon>
        <taxon>Polysphondylium</taxon>
    </lineage>
</organism>
<dbReference type="AlphaFoldDB" id="A0A8J4PME7"/>
<evidence type="ECO:0000313" key="2">
    <source>
        <dbReference type="Proteomes" id="UP000695562"/>
    </source>
</evidence>
<dbReference type="PANTHER" id="PTHR32556:SF18">
    <property type="match status" value="1"/>
</dbReference>
<accession>A0A8J4PME7</accession>
<dbReference type="PANTHER" id="PTHR32556">
    <property type="entry name" value="F-BOX DOMAIN-CONTAINING PROTEIN-RELATED-RELATED"/>
    <property type="match status" value="1"/>
</dbReference>
<protein>
    <submittedName>
        <fullName evidence="1">Uncharacterized protein</fullName>
    </submittedName>
</protein>
<keyword evidence="2" id="KW-1185">Reference proteome</keyword>
<dbReference type="OrthoDB" id="24198at2759"/>